<dbReference type="Gene3D" id="1.10.260.40">
    <property type="entry name" value="lambda repressor-like DNA-binding domains"/>
    <property type="match status" value="1"/>
</dbReference>
<feature type="domain" description="HTH cro/C1-type" evidence="1">
    <location>
        <begin position="18"/>
        <end position="79"/>
    </location>
</feature>
<dbReference type="InterPro" id="IPR001387">
    <property type="entry name" value="Cro/C1-type_HTH"/>
</dbReference>
<proteinExistence type="predicted"/>
<dbReference type="GO" id="GO:0003677">
    <property type="term" value="F:DNA binding"/>
    <property type="evidence" value="ECO:0007669"/>
    <property type="project" value="InterPro"/>
</dbReference>
<protein>
    <recommendedName>
        <fullName evidence="1">HTH cro/C1-type domain-containing protein</fullName>
    </recommendedName>
</protein>
<dbReference type="SUPFAM" id="SSF47413">
    <property type="entry name" value="lambda repressor-like DNA-binding domains"/>
    <property type="match status" value="1"/>
</dbReference>
<dbReference type="Proteomes" id="UP000235739">
    <property type="component" value="Unassembled WGS sequence"/>
</dbReference>
<dbReference type="RefSeq" id="WP_102598559.1">
    <property type="nucleotide sequence ID" value="NZ_JBQDJG010000039.1"/>
</dbReference>
<gene>
    <name evidence="2" type="ORF">CIK84_11615</name>
</gene>
<organism evidence="2 3">
    <name type="scientific">Glutamicibacter arilaitensis</name>
    <dbReference type="NCBI Taxonomy" id="256701"/>
    <lineage>
        <taxon>Bacteria</taxon>
        <taxon>Bacillati</taxon>
        <taxon>Actinomycetota</taxon>
        <taxon>Actinomycetes</taxon>
        <taxon>Micrococcales</taxon>
        <taxon>Micrococcaceae</taxon>
        <taxon>Glutamicibacter</taxon>
    </lineage>
</organism>
<reference evidence="2 3" key="1">
    <citation type="journal article" date="2017" name="Elife">
        <title>Extensive horizontal gene transfer in cheese-associated bacteria.</title>
        <authorList>
            <person name="Bonham K.S."/>
            <person name="Wolfe B.E."/>
            <person name="Dutton R.J."/>
        </authorList>
    </citation>
    <scope>NUCLEOTIDE SEQUENCE [LARGE SCALE GENOMIC DNA]</scope>
    <source>
        <strain evidence="2 3">JB182</strain>
    </source>
</reference>
<dbReference type="CDD" id="cd00093">
    <property type="entry name" value="HTH_XRE"/>
    <property type="match status" value="1"/>
</dbReference>
<evidence type="ECO:0000313" key="3">
    <source>
        <dbReference type="Proteomes" id="UP000235739"/>
    </source>
</evidence>
<dbReference type="EMBL" id="PNQX01000002">
    <property type="protein sequence ID" value="PMQ19341.1"/>
    <property type="molecule type" value="Genomic_DNA"/>
</dbReference>
<sequence>MDEDQKARDVEAYMALRLSEMRQAAGWSFTKLAEKMENVGCPIDRSSLQKIENGKPRRKITVNELVAFSMVFDAPIATFLDIENDDEQDWLIRALEQSERLASIAIQARKDYSASVERLKEIVDSDPKFKARIQERFAKNLYAEIPFFELFTDDAFIEATVSGNALLTTAYDVLGGETGPLDDHPLKRKIDRSEDGE</sequence>
<dbReference type="Pfam" id="PF01381">
    <property type="entry name" value="HTH_3"/>
    <property type="match status" value="1"/>
</dbReference>
<dbReference type="AlphaFoldDB" id="A0A2N7RZM9"/>
<dbReference type="InterPro" id="IPR010982">
    <property type="entry name" value="Lambda_DNA-bd_dom_sf"/>
</dbReference>
<name>A0A2N7RZM9_9MICC</name>
<comment type="caution">
    <text evidence="2">The sequence shown here is derived from an EMBL/GenBank/DDBJ whole genome shotgun (WGS) entry which is preliminary data.</text>
</comment>
<evidence type="ECO:0000259" key="1">
    <source>
        <dbReference type="PROSITE" id="PS50943"/>
    </source>
</evidence>
<accession>A0A2N7RZM9</accession>
<evidence type="ECO:0000313" key="2">
    <source>
        <dbReference type="EMBL" id="PMQ19341.1"/>
    </source>
</evidence>
<dbReference type="PROSITE" id="PS50943">
    <property type="entry name" value="HTH_CROC1"/>
    <property type="match status" value="1"/>
</dbReference>